<reference evidence="1 2" key="1">
    <citation type="submission" date="2024-04" db="EMBL/GenBank/DDBJ databases">
        <title>Tritrichomonas musculus Genome.</title>
        <authorList>
            <person name="Alves-Ferreira E."/>
            <person name="Grigg M."/>
            <person name="Lorenzi H."/>
            <person name="Galac M."/>
        </authorList>
    </citation>
    <scope>NUCLEOTIDE SEQUENCE [LARGE SCALE GENOMIC DNA]</scope>
    <source>
        <strain evidence="1 2">EAF2021</strain>
    </source>
</reference>
<name>A0ABR2JUG2_9EUKA</name>
<accession>A0ABR2JUG2</accession>
<keyword evidence="2" id="KW-1185">Reference proteome</keyword>
<sequence>MYCYTKNFFQIKTEHNTTLLYFSNTNIDLIDNTFNDCTVRQHFIHCNKILSSNYHKNDIEYNIISFENHDKSSGRAFYIKFHKGCKIIGNHITNANFGPTKYTDLTVKGCTFNNISSKCAGGAIYFNSIGRELIVERCRFIFAQYYKDGNNNVPTEITITDTSFSNTQSYQGGAIFVERDTPSNLDVKSISCSFTDTNAISNGHSIYIDRSTSDHISIDSCKCIDCGFNSKTYSIVLDISKLDFTNNEIIFTDSEKSCGCIELVQIGEHVFDGNLFKNAYNDNSIWNSAGINAAIRNDLTSLIIKNNVFDQMRGNTQGRCFCIVNKGENNQNIQVKNNTVQNCPPGRALLKIWSQTKIENFKIDSCKFDNNSVTDCFESIGPTSHFWFENTFSGDNIEPFDLTIESCSFEANVNQNKGGGLSYGKTKYTANIKLILNRCNFSDNYAKEGGGELNLQTYQGCEINYCEFKKNKSDDGSGSIYIETDFECKKKKKKKKNDENDDINAVVPLPSTINSYVSITNSIFEDDAGKSGNSINIQNSNIIQIDILQCNFNNCGTNDDVISIQSNVQLNNIQNCTFTYTTEQTSSGIYCFHDKVKLIGNTFQNFKATAVRFPCEQSDEPFEFIENKFINCQNCHAFYIEKVAPYLIIFKETLLYFLSN</sequence>
<evidence type="ECO:0000313" key="2">
    <source>
        <dbReference type="Proteomes" id="UP001470230"/>
    </source>
</evidence>
<evidence type="ECO:0008006" key="3">
    <source>
        <dbReference type="Google" id="ProtNLM"/>
    </source>
</evidence>
<gene>
    <name evidence="1" type="ORF">M9Y10_045159</name>
</gene>
<dbReference type="PANTHER" id="PTHR11319">
    <property type="entry name" value="G PROTEIN-COUPLED RECEPTOR-RELATED"/>
    <property type="match status" value="1"/>
</dbReference>
<proteinExistence type="predicted"/>
<comment type="caution">
    <text evidence="1">The sequence shown here is derived from an EMBL/GenBank/DDBJ whole genome shotgun (WGS) entry which is preliminary data.</text>
</comment>
<dbReference type="PANTHER" id="PTHR11319:SF35">
    <property type="entry name" value="OUTER MEMBRANE PROTEIN PMPC-RELATED"/>
    <property type="match status" value="1"/>
</dbReference>
<evidence type="ECO:0000313" key="1">
    <source>
        <dbReference type="EMBL" id="KAK8882517.1"/>
    </source>
</evidence>
<protein>
    <recommendedName>
        <fullName evidence="3">Right handed beta helix domain-containing protein</fullName>
    </recommendedName>
</protein>
<dbReference type="EMBL" id="JAPFFF010000009">
    <property type="protein sequence ID" value="KAK8882517.1"/>
    <property type="molecule type" value="Genomic_DNA"/>
</dbReference>
<dbReference type="Proteomes" id="UP001470230">
    <property type="component" value="Unassembled WGS sequence"/>
</dbReference>
<organism evidence="1 2">
    <name type="scientific">Tritrichomonas musculus</name>
    <dbReference type="NCBI Taxonomy" id="1915356"/>
    <lineage>
        <taxon>Eukaryota</taxon>
        <taxon>Metamonada</taxon>
        <taxon>Parabasalia</taxon>
        <taxon>Tritrichomonadida</taxon>
        <taxon>Tritrichomonadidae</taxon>
        <taxon>Tritrichomonas</taxon>
    </lineage>
</organism>